<evidence type="ECO:0000256" key="1">
    <source>
        <dbReference type="ARBA" id="ARBA00000900"/>
    </source>
</evidence>
<evidence type="ECO:0000256" key="6">
    <source>
        <dbReference type="ARBA" id="ARBA00022786"/>
    </source>
</evidence>
<organism evidence="10 11">
    <name type="scientific">Fraxinus pennsylvanica</name>
    <dbReference type="NCBI Taxonomy" id="56036"/>
    <lineage>
        <taxon>Eukaryota</taxon>
        <taxon>Viridiplantae</taxon>
        <taxon>Streptophyta</taxon>
        <taxon>Embryophyta</taxon>
        <taxon>Tracheophyta</taxon>
        <taxon>Spermatophyta</taxon>
        <taxon>Magnoliopsida</taxon>
        <taxon>eudicotyledons</taxon>
        <taxon>Gunneridae</taxon>
        <taxon>Pentapetalae</taxon>
        <taxon>asterids</taxon>
        <taxon>lamiids</taxon>
        <taxon>Lamiales</taxon>
        <taxon>Oleaceae</taxon>
        <taxon>Oleeae</taxon>
        <taxon>Fraxinus</taxon>
    </lineage>
</organism>
<evidence type="ECO:0000256" key="7">
    <source>
        <dbReference type="ARBA" id="ARBA00022833"/>
    </source>
</evidence>
<dbReference type="PANTHER" id="PTHR22937">
    <property type="entry name" value="E3 UBIQUITIN-PROTEIN LIGASE RNF165"/>
    <property type="match status" value="1"/>
</dbReference>
<evidence type="ECO:0000259" key="9">
    <source>
        <dbReference type="PROSITE" id="PS50089"/>
    </source>
</evidence>
<dbReference type="GO" id="GO:0061630">
    <property type="term" value="F:ubiquitin protein ligase activity"/>
    <property type="evidence" value="ECO:0007669"/>
    <property type="project" value="UniProtKB-EC"/>
</dbReference>
<keyword evidence="7" id="KW-0862">Zinc</keyword>
<keyword evidence="4" id="KW-0479">Metal-binding</keyword>
<evidence type="ECO:0000313" key="11">
    <source>
        <dbReference type="Proteomes" id="UP000834106"/>
    </source>
</evidence>
<evidence type="ECO:0000256" key="8">
    <source>
        <dbReference type="PROSITE-ProRule" id="PRU00175"/>
    </source>
</evidence>
<gene>
    <name evidence="10" type="ORF">FPE_LOCUS34395</name>
</gene>
<dbReference type="Proteomes" id="UP000834106">
    <property type="component" value="Chromosome 23"/>
</dbReference>
<accession>A0AAD2AFA2</accession>
<dbReference type="AlphaFoldDB" id="A0AAD2AFA2"/>
<evidence type="ECO:0000313" key="10">
    <source>
        <dbReference type="EMBL" id="CAI9786965.1"/>
    </source>
</evidence>
<dbReference type="InterPro" id="IPR013083">
    <property type="entry name" value="Znf_RING/FYVE/PHD"/>
</dbReference>
<evidence type="ECO:0000256" key="2">
    <source>
        <dbReference type="ARBA" id="ARBA00012483"/>
    </source>
</evidence>
<keyword evidence="6" id="KW-0833">Ubl conjugation pathway</keyword>
<dbReference type="EMBL" id="OU503058">
    <property type="protein sequence ID" value="CAI9786965.1"/>
    <property type="molecule type" value="Genomic_DNA"/>
</dbReference>
<name>A0AAD2AFA2_9LAMI</name>
<dbReference type="EC" id="2.3.2.27" evidence="2"/>
<dbReference type="InterPro" id="IPR045191">
    <property type="entry name" value="MBR1/2-like"/>
</dbReference>
<keyword evidence="11" id="KW-1185">Reference proteome</keyword>
<comment type="catalytic activity">
    <reaction evidence="1">
        <text>S-ubiquitinyl-[E2 ubiquitin-conjugating enzyme]-L-cysteine + [acceptor protein]-L-lysine = [E2 ubiquitin-conjugating enzyme]-L-cysteine + N(6)-ubiquitinyl-[acceptor protein]-L-lysine.</text>
        <dbReference type="EC" id="2.3.2.27"/>
    </reaction>
</comment>
<feature type="domain" description="RING-type" evidence="9">
    <location>
        <begin position="120"/>
        <end position="161"/>
    </location>
</feature>
<evidence type="ECO:0000256" key="4">
    <source>
        <dbReference type="ARBA" id="ARBA00022723"/>
    </source>
</evidence>
<evidence type="ECO:0000256" key="5">
    <source>
        <dbReference type="ARBA" id="ARBA00022771"/>
    </source>
</evidence>
<dbReference type="PANTHER" id="PTHR22937:SF65">
    <property type="entry name" value="E3 UBIQUITIN-PROTEIN LIGASE ARK2C"/>
    <property type="match status" value="1"/>
</dbReference>
<sequence>MAYFPPQIRRNFENRPFVPNSSYQNVAATPTFLGGQGNLFWVHLPPRTIQIEYYLGSISSPDEDTVIWDESDYVAHLRSTQANSSQHRTQTALTEETIMQHLKKRNFVEVKDNEEGPEICVVCQGEYEENESVGILRCGHEYHVDCITKWLLQKNVCPICKAEALQTNRRNDRRR</sequence>
<dbReference type="Gene3D" id="3.30.40.10">
    <property type="entry name" value="Zinc/RING finger domain, C3HC4 (zinc finger)"/>
    <property type="match status" value="1"/>
</dbReference>
<protein>
    <recommendedName>
        <fullName evidence="2">RING-type E3 ubiquitin transferase</fullName>
        <ecNumber evidence="2">2.3.2.27</ecNumber>
    </recommendedName>
</protein>
<keyword evidence="3" id="KW-0808">Transferase</keyword>
<keyword evidence="5 8" id="KW-0863">Zinc-finger</keyword>
<dbReference type="SUPFAM" id="SSF57850">
    <property type="entry name" value="RING/U-box"/>
    <property type="match status" value="1"/>
</dbReference>
<proteinExistence type="predicted"/>
<dbReference type="SMART" id="SM00184">
    <property type="entry name" value="RING"/>
    <property type="match status" value="1"/>
</dbReference>
<dbReference type="GO" id="GO:0008270">
    <property type="term" value="F:zinc ion binding"/>
    <property type="evidence" value="ECO:0007669"/>
    <property type="project" value="UniProtKB-KW"/>
</dbReference>
<dbReference type="Pfam" id="PF13639">
    <property type="entry name" value="zf-RING_2"/>
    <property type="match status" value="1"/>
</dbReference>
<dbReference type="InterPro" id="IPR001841">
    <property type="entry name" value="Znf_RING"/>
</dbReference>
<reference evidence="10" key="1">
    <citation type="submission" date="2023-05" db="EMBL/GenBank/DDBJ databases">
        <authorList>
            <person name="Huff M."/>
        </authorList>
    </citation>
    <scope>NUCLEOTIDE SEQUENCE</scope>
</reference>
<evidence type="ECO:0000256" key="3">
    <source>
        <dbReference type="ARBA" id="ARBA00022679"/>
    </source>
</evidence>
<dbReference type="PROSITE" id="PS50089">
    <property type="entry name" value="ZF_RING_2"/>
    <property type="match status" value="1"/>
</dbReference>